<evidence type="ECO:0000313" key="4">
    <source>
        <dbReference type="Proteomes" id="UP000808337"/>
    </source>
</evidence>
<name>A0A9D7XPG0_9BACT</name>
<dbReference type="PANTHER" id="PTHR46957">
    <property type="entry name" value="CYTOKINE RECEPTOR"/>
    <property type="match status" value="1"/>
</dbReference>
<dbReference type="InterPro" id="IPR036116">
    <property type="entry name" value="FN3_sf"/>
</dbReference>
<sequence>MKPTFPTFIFILLAFFALFTSEVKATPEHMSGMETSDLITTAEGLLNLSTDYPCYPPNWTYTYNITETSATWQWENCNGANGYYIQWRYANGTWHDIPGMCYQNWYTCNNLDPSTNYEWRCRANCGYNYYSDWCYPVYFTTNGYHCNYPEWLSCYNITEYSATWKWAGCYGADYYWVQWRYAGGSWYDLYGCPVYGTWVNVNQLNPCTSYEYRVKSHCYSGWSNWCNSYGFSTSCNNCPVPYGLITKDIGDKQATLKWSAVYGAYSYSIQLRDGYGSWYDLPGSPSTGTWIIAYNLIPCHTYEWRIRANCGHYDSYGYWSNPQSFTTTCGYGCGAPQWVYTSGITNSTASLHWGQVSGASYYVVEWRAAGGPWNQLQGGPLTNTSVELTGLQTNTTYEWHVKTYCTDGRTSDWSSITSFTTLGEECGLPFFRYTLPVTDSTATFNWTAVDGALNYSVQYRLANGLWVDVPGSPTTDLSITVTGLLPDTTYEWSMKVNCSNGSSSRWLASLMFHTSNTSGCNKPGGLFVDSLTLTSARLNWSPVQDAESYSVQIRIWPNGSWNTVAGSPVDTNFIVVNSLLPHTTYEWQVRTNCSGGFHSFYSNGYQFMTTDLPSCAPPDHLTADLINETSATLHWSAVPGALGYKGQIRLPNGVYIDIGGLMTDTFVVVTGLTPNTTYDWHVKTKCSDDHFSNWSSTASFTTTGNGVPNDDCANAKVLTVNDTCVSTFASNVDATPSVPSPVGGCSSIGNKDVWFKFTMPNVLNPTVTIRTSAGSLANAVMEVYSGTDCNILSVITCEDNNDNGNGSLMPVINLTGTAGTTIWVRVWGFEGATGTFTICLLNHVAFNYAGVPHVVSSEEGEVFDNSTEIVQAPADMNDQPAMRITPNPVSDHLNVIIQQTEESRVIALRVLDYSGKVMIKQEIDPVKENQYRTSVDVSTLAPGMYVMQVQTTSGMMVEKVTVVR</sequence>
<dbReference type="CDD" id="cd00063">
    <property type="entry name" value="FN3"/>
    <property type="match status" value="5"/>
</dbReference>
<keyword evidence="1" id="KW-0732">Signal</keyword>
<reference evidence="3 4" key="1">
    <citation type="submission" date="2020-10" db="EMBL/GenBank/DDBJ databases">
        <title>Connecting structure to function with the recovery of over 1000 high-quality activated sludge metagenome-assembled genomes encoding full-length rRNA genes using long-read sequencing.</title>
        <authorList>
            <person name="Singleton C.M."/>
            <person name="Petriglieri F."/>
            <person name="Kristensen J.M."/>
            <person name="Kirkegaard R.H."/>
            <person name="Michaelsen T.Y."/>
            <person name="Andersen M.H."/>
            <person name="Karst S.M."/>
            <person name="Dueholm M.S."/>
            <person name="Nielsen P.H."/>
            <person name="Albertsen M."/>
        </authorList>
    </citation>
    <scope>NUCLEOTIDE SEQUENCE [LARGE SCALE GENOMIC DNA]</scope>
    <source>
        <strain evidence="3">Ribe_18-Q3-R11-54_MAXAC.273</strain>
    </source>
</reference>
<dbReference type="PROSITE" id="PS50853">
    <property type="entry name" value="FN3"/>
    <property type="match status" value="7"/>
</dbReference>
<dbReference type="Pfam" id="PF23759">
    <property type="entry name" value="GBD_T9SS_assoc"/>
    <property type="match status" value="1"/>
</dbReference>
<feature type="domain" description="Fibronectin type-III" evidence="2">
    <location>
        <begin position="428"/>
        <end position="517"/>
    </location>
</feature>
<feature type="signal peptide" evidence="1">
    <location>
        <begin position="1"/>
        <end position="25"/>
    </location>
</feature>
<proteinExistence type="predicted"/>
<feature type="domain" description="Fibronectin type-III" evidence="2">
    <location>
        <begin position="148"/>
        <end position="236"/>
    </location>
</feature>
<protein>
    <submittedName>
        <fullName evidence="3">Fibronectin type III domain-containing protein</fullName>
    </submittedName>
</protein>
<dbReference type="SUPFAM" id="SSF49265">
    <property type="entry name" value="Fibronectin type III"/>
    <property type="match status" value="4"/>
</dbReference>
<dbReference type="Proteomes" id="UP000808337">
    <property type="component" value="Unassembled WGS sequence"/>
</dbReference>
<accession>A0A9D7XPG0</accession>
<gene>
    <name evidence="3" type="ORF">IPP15_06090</name>
</gene>
<dbReference type="PANTHER" id="PTHR46957:SF3">
    <property type="entry name" value="CYTOKINE RECEPTOR"/>
    <property type="match status" value="1"/>
</dbReference>
<feature type="domain" description="Fibronectin type-III" evidence="2">
    <location>
        <begin position="55"/>
        <end position="144"/>
    </location>
</feature>
<feature type="domain" description="Fibronectin type-III" evidence="2">
    <location>
        <begin position="617"/>
        <end position="705"/>
    </location>
</feature>
<dbReference type="Gene3D" id="2.60.40.10">
    <property type="entry name" value="Immunoglobulins"/>
    <property type="match status" value="7"/>
</dbReference>
<evidence type="ECO:0000259" key="2">
    <source>
        <dbReference type="PROSITE" id="PS50853"/>
    </source>
</evidence>
<dbReference type="InterPro" id="IPR003961">
    <property type="entry name" value="FN3_dom"/>
</dbReference>
<dbReference type="GO" id="GO:0016020">
    <property type="term" value="C:membrane"/>
    <property type="evidence" value="ECO:0007669"/>
    <property type="project" value="UniProtKB-SubCell"/>
</dbReference>
<dbReference type="Pfam" id="PF00041">
    <property type="entry name" value="fn3"/>
    <property type="match status" value="3"/>
</dbReference>
<dbReference type="EMBL" id="JADKGY010000001">
    <property type="protein sequence ID" value="MBK9981986.1"/>
    <property type="molecule type" value="Genomic_DNA"/>
</dbReference>
<comment type="caution">
    <text evidence="3">The sequence shown here is derived from an EMBL/GenBank/DDBJ whole genome shotgun (WGS) entry which is preliminary data.</text>
</comment>
<feature type="domain" description="Fibronectin type-III" evidence="2">
    <location>
        <begin position="522"/>
        <end position="613"/>
    </location>
</feature>
<dbReference type="InterPro" id="IPR056600">
    <property type="entry name" value="GBD_T9SS_assoc"/>
</dbReference>
<dbReference type="AlphaFoldDB" id="A0A9D7XPG0"/>
<dbReference type="NCBIfam" id="TIGR04183">
    <property type="entry name" value="Por_Secre_tail"/>
    <property type="match status" value="1"/>
</dbReference>
<organism evidence="3 4">
    <name type="scientific">Candidatus Opimibacter skivensis</name>
    <dbReference type="NCBI Taxonomy" id="2982028"/>
    <lineage>
        <taxon>Bacteria</taxon>
        <taxon>Pseudomonadati</taxon>
        <taxon>Bacteroidota</taxon>
        <taxon>Saprospiria</taxon>
        <taxon>Saprospirales</taxon>
        <taxon>Saprospiraceae</taxon>
        <taxon>Candidatus Opimibacter</taxon>
    </lineage>
</organism>
<feature type="domain" description="Fibronectin type-III" evidence="2">
    <location>
        <begin position="335"/>
        <end position="424"/>
    </location>
</feature>
<dbReference type="InterPro" id="IPR050713">
    <property type="entry name" value="RTP_Phos/Ushers"/>
</dbReference>
<dbReference type="Gene3D" id="2.60.120.380">
    <property type="match status" value="1"/>
</dbReference>
<dbReference type="SMART" id="SM00060">
    <property type="entry name" value="FN3"/>
    <property type="match status" value="7"/>
</dbReference>
<dbReference type="InterPro" id="IPR026444">
    <property type="entry name" value="Secre_tail"/>
</dbReference>
<feature type="chain" id="PRO_5039096122" evidence="1">
    <location>
        <begin position="26"/>
        <end position="964"/>
    </location>
</feature>
<evidence type="ECO:0000256" key="1">
    <source>
        <dbReference type="SAM" id="SignalP"/>
    </source>
</evidence>
<feature type="domain" description="Fibronectin type-III" evidence="2">
    <location>
        <begin position="240"/>
        <end position="330"/>
    </location>
</feature>
<dbReference type="Pfam" id="PF18962">
    <property type="entry name" value="Por_Secre_tail"/>
    <property type="match status" value="1"/>
</dbReference>
<evidence type="ECO:0000313" key="3">
    <source>
        <dbReference type="EMBL" id="MBK9981986.1"/>
    </source>
</evidence>
<dbReference type="InterPro" id="IPR013783">
    <property type="entry name" value="Ig-like_fold"/>
</dbReference>